<sequence>MHDVLDGCQSERTPTWYRVWRHNRQQKRLETKPSRRVAKSSPRSYRPRENPCSWWRIIEC</sequence>
<name>A0A5E4PSP5_9NEOP</name>
<evidence type="ECO:0000313" key="3">
    <source>
        <dbReference type="Proteomes" id="UP000324832"/>
    </source>
</evidence>
<keyword evidence="3" id="KW-1185">Reference proteome</keyword>
<reference evidence="2 3" key="1">
    <citation type="submission" date="2017-07" db="EMBL/GenBank/DDBJ databases">
        <authorList>
            <person name="Talla V."/>
            <person name="Backstrom N."/>
        </authorList>
    </citation>
    <scope>NUCLEOTIDE SEQUENCE [LARGE SCALE GENOMIC DNA]</scope>
</reference>
<evidence type="ECO:0000256" key="1">
    <source>
        <dbReference type="SAM" id="MobiDB-lite"/>
    </source>
</evidence>
<protein>
    <submittedName>
        <fullName evidence="2">Uncharacterized protein</fullName>
    </submittedName>
</protein>
<proteinExistence type="predicted"/>
<dbReference type="EMBL" id="FZQP02000315">
    <property type="protein sequence ID" value="VVC88404.1"/>
    <property type="molecule type" value="Genomic_DNA"/>
</dbReference>
<dbReference type="AlphaFoldDB" id="A0A5E4PSP5"/>
<organism evidence="2 3">
    <name type="scientific">Leptidea sinapis</name>
    <dbReference type="NCBI Taxonomy" id="189913"/>
    <lineage>
        <taxon>Eukaryota</taxon>
        <taxon>Metazoa</taxon>
        <taxon>Ecdysozoa</taxon>
        <taxon>Arthropoda</taxon>
        <taxon>Hexapoda</taxon>
        <taxon>Insecta</taxon>
        <taxon>Pterygota</taxon>
        <taxon>Neoptera</taxon>
        <taxon>Endopterygota</taxon>
        <taxon>Lepidoptera</taxon>
        <taxon>Glossata</taxon>
        <taxon>Ditrysia</taxon>
        <taxon>Papilionoidea</taxon>
        <taxon>Pieridae</taxon>
        <taxon>Dismorphiinae</taxon>
        <taxon>Leptidea</taxon>
    </lineage>
</organism>
<dbReference type="Proteomes" id="UP000324832">
    <property type="component" value="Unassembled WGS sequence"/>
</dbReference>
<feature type="region of interest" description="Disordered" evidence="1">
    <location>
        <begin position="27"/>
        <end position="48"/>
    </location>
</feature>
<gene>
    <name evidence="2" type="ORF">LSINAPIS_LOCUS1781</name>
</gene>
<accession>A0A5E4PSP5</accession>
<evidence type="ECO:0000313" key="2">
    <source>
        <dbReference type="EMBL" id="VVC88404.1"/>
    </source>
</evidence>